<keyword evidence="5 6" id="KW-0411">Iron-sulfur</keyword>
<keyword evidence="3 6" id="KW-0067">ATP-binding</keyword>
<dbReference type="InterPro" id="IPR033756">
    <property type="entry name" value="YlxH/NBP35"/>
</dbReference>
<dbReference type="InterPro" id="IPR027417">
    <property type="entry name" value="P-loop_NTPase"/>
</dbReference>
<comment type="function">
    <text evidence="6">Binds and transfers iron-sulfur (Fe-S) clusters to target apoproteins. Can hydrolyze ATP.</text>
</comment>
<evidence type="ECO:0000313" key="7">
    <source>
        <dbReference type="EMBL" id="OJX61132.1"/>
    </source>
</evidence>
<dbReference type="Gene3D" id="3.40.50.300">
    <property type="entry name" value="P-loop containing nucleotide triphosphate hydrolases"/>
    <property type="match status" value="1"/>
</dbReference>
<dbReference type="Proteomes" id="UP000184233">
    <property type="component" value="Unassembled WGS sequence"/>
</dbReference>
<evidence type="ECO:0000256" key="6">
    <source>
        <dbReference type="HAMAP-Rule" id="MF_02040"/>
    </source>
</evidence>
<dbReference type="InterPro" id="IPR044304">
    <property type="entry name" value="NUBPL-like"/>
</dbReference>
<dbReference type="SUPFAM" id="SSF117916">
    <property type="entry name" value="Fe-S cluster assembly (FSCA) domain-like"/>
    <property type="match status" value="1"/>
</dbReference>
<evidence type="ECO:0000256" key="2">
    <source>
        <dbReference type="ARBA" id="ARBA00022741"/>
    </source>
</evidence>
<dbReference type="AlphaFoldDB" id="A0A1M3L6D1"/>
<dbReference type="Pfam" id="PF10609">
    <property type="entry name" value="ParA"/>
    <property type="match status" value="1"/>
</dbReference>
<evidence type="ECO:0000256" key="5">
    <source>
        <dbReference type="ARBA" id="ARBA00023014"/>
    </source>
</evidence>
<dbReference type="HAMAP" id="MF_02040">
    <property type="entry name" value="Mrp_NBP35"/>
    <property type="match status" value="1"/>
</dbReference>
<comment type="similarity">
    <text evidence="6">Belongs to the Mrp/NBP35 ATP-binding proteins family.</text>
</comment>
<dbReference type="CDD" id="cd02037">
    <property type="entry name" value="Mrp_NBP35"/>
    <property type="match status" value="1"/>
</dbReference>
<evidence type="ECO:0000256" key="3">
    <source>
        <dbReference type="ARBA" id="ARBA00022840"/>
    </source>
</evidence>
<keyword evidence="1 6" id="KW-0479">Metal-binding</keyword>
<evidence type="ECO:0000256" key="1">
    <source>
        <dbReference type="ARBA" id="ARBA00022723"/>
    </source>
</evidence>
<dbReference type="GO" id="GO:0140663">
    <property type="term" value="F:ATP-dependent FeS chaperone activity"/>
    <property type="evidence" value="ECO:0007669"/>
    <property type="project" value="InterPro"/>
</dbReference>
<evidence type="ECO:0000313" key="8">
    <source>
        <dbReference type="Proteomes" id="UP000184233"/>
    </source>
</evidence>
<dbReference type="PANTHER" id="PTHR42961">
    <property type="entry name" value="IRON-SULFUR PROTEIN NUBPL"/>
    <property type="match status" value="1"/>
</dbReference>
<dbReference type="InterPro" id="IPR019591">
    <property type="entry name" value="Mrp/NBP35_ATP-bd"/>
</dbReference>
<dbReference type="SUPFAM" id="SSF52540">
    <property type="entry name" value="P-loop containing nucleoside triphosphate hydrolases"/>
    <property type="match status" value="1"/>
</dbReference>
<keyword evidence="2 6" id="KW-0547">Nucleotide-binding</keyword>
<protein>
    <recommendedName>
        <fullName evidence="6">Iron-sulfur cluster carrier protein</fullName>
    </recommendedName>
</protein>
<feature type="binding site" evidence="6">
    <location>
        <begin position="101"/>
        <end position="108"/>
    </location>
    <ligand>
        <name>ATP</name>
        <dbReference type="ChEBI" id="CHEBI:30616"/>
    </ligand>
</feature>
<evidence type="ECO:0000256" key="4">
    <source>
        <dbReference type="ARBA" id="ARBA00023004"/>
    </source>
</evidence>
<gene>
    <name evidence="7" type="ORF">BGO89_00610</name>
</gene>
<dbReference type="GO" id="GO:0016226">
    <property type="term" value="P:iron-sulfur cluster assembly"/>
    <property type="evidence" value="ECO:0007669"/>
    <property type="project" value="InterPro"/>
</dbReference>
<accession>A0A1M3L6D1</accession>
<reference evidence="7 8" key="1">
    <citation type="submission" date="2016-09" db="EMBL/GenBank/DDBJ databases">
        <title>Genome-resolved meta-omics ties microbial dynamics to process performance in biotechnology for thiocyanate degradation.</title>
        <authorList>
            <person name="Kantor R.S."/>
            <person name="Huddy R.J."/>
            <person name="Iyer R."/>
            <person name="Thomas B.C."/>
            <person name="Brown C.T."/>
            <person name="Anantharaman K."/>
            <person name="Tringe S."/>
            <person name="Hettich R.L."/>
            <person name="Harrison S.T."/>
            <person name="Banfield J.F."/>
        </authorList>
    </citation>
    <scope>NUCLEOTIDE SEQUENCE [LARGE SCALE GENOMIC DNA]</scope>
    <source>
        <strain evidence="7">59-99</strain>
    </source>
</reference>
<dbReference type="PANTHER" id="PTHR42961:SF2">
    <property type="entry name" value="IRON-SULFUR PROTEIN NUBPL"/>
    <property type="match status" value="1"/>
</dbReference>
<name>A0A1M3L6D1_9BACT</name>
<dbReference type="GO" id="GO:0016887">
    <property type="term" value="F:ATP hydrolysis activity"/>
    <property type="evidence" value="ECO:0007669"/>
    <property type="project" value="UniProtKB-UniRule"/>
</dbReference>
<comment type="subunit">
    <text evidence="6">Homodimer.</text>
</comment>
<sequence>MTPQQIISIIGSVLDPDFGTRLDVSNAVHSVTVDGNKVTVFLEIVQPLHWVAARLDHDCKANILANFPDADVEVLVRERAADAMRPSTLAGVKNLIAVASGKGGVGKSTVASNLAAALAQRGASVGLLDADIYGPSQPTMYGMANEQMRAEKGPDGKIIGYPNEQYGVKVASIGFVMQRDQAAILRGPMLAGYFTTLVEQIQWGELDFLIFDLPPGTGDIQLTLTQRIPLTGAVVVTTPQEIALADVRRSIQMFRKVNVDVLGVIENMSYFVPPDMPEKKYYIFGEGGGARVAAEYDVPFLGGIPIDVRVREGGDEGFPFVLDPESVSLGDTFRSVAAAVVSQVRVHNARTASAPLDISL</sequence>
<keyword evidence="6" id="KW-0378">Hydrolase</keyword>
<dbReference type="GO" id="GO:0046872">
    <property type="term" value="F:metal ion binding"/>
    <property type="evidence" value="ECO:0007669"/>
    <property type="project" value="UniProtKB-KW"/>
</dbReference>
<keyword evidence="4 6" id="KW-0408">Iron</keyword>
<dbReference type="FunFam" id="3.40.50.300:FF:001119">
    <property type="entry name" value="Iron-sulfur cluster carrier protein"/>
    <property type="match status" value="1"/>
</dbReference>
<dbReference type="InterPro" id="IPR034904">
    <property type="entry name" value="FSCA_dom_sf"/>
</dbReference>
<dbReference type="EMBL" id="MKVH01000002">
    <property type="protein sequence ID" value="OJX61132.1"/>
    <property type="molecule type" value="Genomic_DNA"/>
</dbReference>
<dbReference type="GO" id="GO:0005524">
    <property type="term" value="F:ATP binding"/>
    <property type="evidence" value="ECO:0007669"/>
    <property type="project" value="UniProtKB-UniRule"/>
</dbReference>
<proteinExistence type="inferred from homology"/>
<organism evidence="7 8">
    <name type="scientific">Candidatus Kapaibacterium thiocyanatum</name>
    <dbReference type="NCBI Taxonomy" id="1895771"/>
    <lineage>
        <taxon>Bacteria</taxon>
        <taxon>Pseudomonadati</taxon>
        <taxon>Candidatus Kapaibacteriota</taxon>
        <taxon>Candidatus Kapaibacteriia</taxon>
        <taxon>Candidatus Kapaibacteriales</taxon>
        <taxon>Candidatus Kapaibacteriaceae</taxon>
        <taxon>Candidatus Kapaibacterium</taxon>
    </lineage>
</organism>
<comment type="caution">
    <text evidence="7">The sequence shown here is derived from an EMBL/GenBank/DDBJ whole genome shotgun (WGS) entry which is preliminary data.</text>
</comment>
<dbReference type="GO" id="GO:0051539">
    <property type="term" value="F:4 iron, 4 sulfur cluster binding"/>
    <property type="evidence" value="ECO:0007669"/>
    <property type="project" value="TreeGrafter"/>
</dbReference>
<dbReference type="STRING" id="1895771.BGO89_00610"/>